<name>A0A9Q9IK92_9ACTN</name>
<dbReference type="PROSITE" id="PS01102">
    <property type="entry name" value="ZF_DKSA_1"/>
    <property type="match status" value="1"/>
</dbReference>
<dbReference type="OrthoDB" id="1121111at2"/>
<dbReference type="AlphaFoldDB" id="A0A9Q9IK92"/>
<dbReference type="EMBL" id="CP073767">
    <property type="protein sequence ID" value="UWZ57707.1"/>
    <property type="molecule type" value="Genomic_DNA"/>
</dbReference>
<accession>A0A9Q9IK92</accession>
<keyword evidence="1" id="KW-0479">Metal-binding</keyword>
<keyword evidence="2" id="KW-0863">Zinc-finger</keyword>
<protein>
    <submittedName>
        <fullName evidence="6">TraR/DksA C4-type zinc finger protein</fullName>
    </submittedName>
</protein>
<keyword evidence="7" id="KW-1185">Reference proteome</keyword>
<dbReference type="PANTHER" id="PTHR33823:SF4">
    <property type="entry name" value="GENERAL STRESS PROTEIN 16O"/>
    <property type="match status" value="1"/>
</dbReference>
<feature type="zinc finger region" description="dksA C4-type" evidence="4">
    <location>
        <begin position="86"/>
        <end position="110"/>
    </location>
</feature>
<proteinExistence type="predicted"/>
<organism evidence="6 7">
    <name type="scientific">Dactylosporangium aurantiacum</name>
    <dbReference type="NCBI Taxonomy" id="35754"/>
    <lineage>
        <taxon>Bacteria</taxon>
        <taxon>Bacillati</taxon>
        <taxon>Actinomycetota</taxon>
        <taxon>Actinomycetes</taxon>
        <taxon>Micromonosporales</taxon>
        <taxon>Micromonosporaceae</taxon>
        <taxon>Dactylosporangium</taxon>
    </lineage>
</organism>
<dbReference type="RefSeq" id="WP_033361022.1">
    <property type="nucleotide sequence ID" value="NZ_CP073767.1"/>
</dbReference>
<evidence type="ECO:0000256" key="1">
    <source>
        <dbReference type="ARBA" id="ARBA00022723"/>
    </source>
</evidence>
<dbReference type="PROSITE" id="PS51128">
    <property type="entry name" value="ZF_DKSA_2"/>
    <property type="match status" value="1"/>
</dbReference>
<dbReference type="Proteomes" id="UP001058003">
    <property type="component" value="Chromosome"/>
</dbReference>
<reference evidence="6" key="1">
    <citation type="submission" date="2021-04" db="EMBL/GenBank/DDBJ databases">
        <title>Dactylosporangium aurantiacum NRRL B-8018 full assembly.</title>
        <authorList>
            <person name="Hartkoorn R.C."/>
            <person name="Beaudoing E."/>
            <person name="Hot D."/>
        </authorList>
    </citation>
    <scope>NUCLEOTIDE SEQUENCE</scope>
    <source>
        <strain evidence="6">NRRL B-8018</strain>
    </source>
</reference>
<feature type="domain" description="Zinc finger DksA/TraR C4-type" evidence="5">
    <location>
        <begin position="81"/>
        <end position="112"/>
    </location>
</feature>
<sequence length="113" mass="12129">MPGEPLQALRRAREDTAAQIAALHRDLDGVIDASRSSNADDEHDPEGATIAFERAQVAALLDAARRRLAELDDALARVAAGTFGRCEVCGRRIPAERLEIRPAARTCVGCATH</sequence>
<dbReference type="KEGG" id="daur:Daura_16990"/>
<dbReference type="Gene3D" id="1.20.120.910">
    <property type="entry name" value="DksA, coiled-coil domain"/>
    <property type="match status" value="1"/>
</dbReference>
<evidence type="ECO:0000259" key="5">
    <source>
        <dbReference type="Pfam" id="PF01258"/>
    </source>
</evidence>
<evidence type="ECO:0000256" key="2">
    <source>
        <dbReference type="ARBA" id="ARBA00022771"/>
    </source>
</evidence>
<evidence type="ECO:0000313" key="7">
    <source>
        <dbReference type="Proteomes" id="UP001058003"/>
    </source>
</evidence>
<evidence type="ECO:0000313" key="6">
    <source>
        <dbReference type="EMBL" id="UWZ57707.1"/>
    </source>
</evidence>
<dbReference type="PANTHER" id="PTHR33823">
    <property type="entry name" value="RNA POLYMERASE-BINDING TRANSCRIPTION FACTOR DKSA-RELATED"/>
    <property type="match status" value="1"/>
</dbReference>
<dbReference type="Pfam" id="PF01258">
    <property type="entry name" value="zf-dskA_traR"/>
    <property type="match status" value="1"/>
</dbReference>
<dbReference type="SUPFAM" id="SSF57716">
    <property type="entry name" value="Glucocorticoid receptor-like (DNA-binding domain)"/>
    <property type="match status" value="1"/>
</dbReference>
<evidence type="ECO:0000256" key="3">
    <source>
        <dbReference type="ARBA" id="ARBA00022833"/>
    </source>
</evidence>
<evidence type="ECO:0000256" key="4">
    <source>
        <dbReference type="PROSITE-ProRule" id="PRU00510"/>
    </source>
</evidence>
<keyword evidence="3" id="KW-0862">Zinc</keyword>
<dbReference type="GO" id="GO:0008270">
    <property type="term" value="F:zinc ion binding"/>
    <property type="evidence" value="ECO:0007669"/>
    <property type="project" value="UniProtKB-KW"/>
</dbReference>
<dbReference type="InterPro" id="IPR020458">
    <property type="entry name" value="Znf_DskA_TraR_CS"/>
</dbReference>
<dbReference type="InterPro" id="IPR037187">
    <property type="entry name" value="DnaK_N"/>
</dbReference>
<dbReference type="SUPFAM" id="SSF109635">
    <property type="entry name" value="DnaK suppressor protein DksA, alpha-hairpin domain"/>
    <property type="match status" value="1"/>
</dbReference>
<gene>
    <name evidence="6" type="ORF">Daura_16990</name>
</gene>
<dbReference type="InterPro" id="IPR000962">
    <property type="entry name" value="Znf_DskA_TraR"/>
</dbReference>